<reference evidence="2" key="1">
    <citation type="journal article" date="1997" name="Proc. Natl. Acad. Sci. U.S.A.">
        <title>Complete nucleotide sequence of the chloroplast genome from the green alga Chlorella vulgaris: the existence of genes possibly involved in chloroplast division.</title>
        <authorList>
            <person name="Wakasugi T."/>
            <person name="Nagai T."/>
            <person name="Kapoor M."/>
            <person name="Sugita M."/>
            <person name="Ito M."/>
            <person name="Ito S."/>
            <person name="Tsudzuki J."/>
            <person name="Nakashima K."/>
            <person name="Tsudzuki T."/>
            <person name="Suzuki Y."/>
            <person name="Hamada A."/>
            <person name="Ohta T."/>
            <person name="Inamura A."/>
            <person name="Yoshinaga K."/>
            <person name="Sugiura M."/>
        </authorList>
    </citation>
    <scope>NUCLEOTIDE SEQUENCE</scope>
</reference>
<geneLocation type="chloroplast" evidence="2"/>
<proteinExistence type="predicted"/>
<sequence>MKESKKKDFLIHKIFFSRKMKEIKKYVKFFIFFVFYYNVRLEFVEIVLIDFRIKIMYTKF</sequence>
<dbReference type="AlphaFoldDB" id="V9H1A8"/>
<evidence type="ECO:0000313" key="2">
    <source>
        <dbReference type="EMBL" id="BAA57989.1"/>
    </source>
</evidence>
<keyword evidence="1" id="KW-0472">Membrane</keyword>
<feature type="transmembrane region" description="Helical" evidence="1">
    <location>
        <begin position="26"/>
        <end position="49"/>
    </location>
</feature>
<dbReference type="RefSeq" id="NP_045913.1">
    <property type="nucleotide sequence ID" value="NC_001865.1"/>
</dbReference>
<keyword evidence="1" id="KW-1133">Transmembrane helix</keyword>
<name>V9H1A8_CHLVU</name>
<keyword evidence="2" id="KW-0150">Chloroplast</keyword>
<accession>V9H1A8</accession>
<dbReference type="GeneID" id="1457476"/>
<keyword evidence="1" id="KW-0812">Transmembrane</keyword>
<organism evidence="2">
    <name type="scientific">Chlorella vulgaris</name>
    <name type="common">Green alga</name>
    <dbReference type="NCBI Taxonomy" id="3077"/>
    <lineage>
        <taxon>Eukaryota</taxon>
        <taxon>Viridiplantae</taxon>
        <taxon>Chlorophyta</taxon>
        <taxon>core chlorophytes</taxon>
        <taxon>Trebouxiophyceae</taxon>
        <taxon>Chlorellales</taxon>
        <taxon>Chlorellaceae</taxon>
        <taxon>Chlorella clade</taxon>
        <taxon>Chlorella</taxon>
    </lineage>
</organism>
<protein>
    <submittedName>
        <fullName evidence="2">Uncharacterized protein</fullName>
    </submittedName>
</protein>
<dbReference type="EMBL" id="AB001684">
    <property type="protein sequence ID" value="BAA57989.1"/>
    <property type="molecule type" value="Genomic_DNA"/>
</dbReference>
<evidence type="ECO:0000256" key="1">
    <source>
        <dbReference type="SAM" id="Phobius"/>
    </source>
</evidence>
<keyword evidence="2" id="KW-0934">Plastid</keyword>